<dbReference type="PANTHER" id="PTHR12236:SF75">
    <property type="entry name" value="CUTICULAR PROTEIN 62BB, ISOFORM A"/>
    <property type="match status" value="1"/>
</dbReference>
<evidence type="ECO:0000256" key="3">
    <source>
        <dbReference type="PROSITE-ProRule" id="PRU00497"/>
    </source>
</evidence>
<evidence type="ECO:0008006" key="6">
    <source>
        <dbReference type="Google" id="ProtNLM"/>
    </source>
</evidence>
<gene>
    <name evidence="4" type="ORF">CINC_LOCUS12464</name>
</gene>
<dbReference type="GO" id="GO:0005615">
    <property type="term" value="C:extracellular space"/>
    <property type="evidence" value="ECO:0007669"/>
    <property type="project" value="TreeGrafter"/>
</dbReference>
<evidence type="ECO:0000313" key="5">
    <source>
        <dbReference type="Proteomes" id="UP001154114"/>
    </source>
</evidence>
<dbReference type="InterPro" id="IPR051217">
    <property type="entry name" value="Insect_Cuticle_Struc_Prot"/>
</dbReference>
<accession>A0A9P0C6S8</accession>
<evidence type="ECO:0000313" key="4">
    <source>
        <dbReference type="EMBL" id="CAH0627007.1"/>
    </source>
</evidence>
<dbReference type="GO" id="GO:0042302">
    <property type="term" value="F:structural constituent of cuticle"/>
    <property type="evidence" value="ECO:0007669"/>
    <property type="project" value="UniProtKB-UniRule"/>
</dbReference>
<dbReference type="OrthoDB" id="7789829at2759"/>
<dbReference type="EMBL" id="LR824011">
    <property type="protein sequence ID" value="CAH0627007.1"/>
    <property type="molecule type" value="Genomic_DNA"/>
</dbReference>
<keyword evidence="2" id="KW-0732">Signal</keyword>
<dbReference type="Pfam" id="PF00379">
    <property type="entry name" value="Chitin_bind_4"/>
    <property type="match status" value="1"/>
</dbReference>
<reference evidence="4" key="1">
    <citation type="submission" date="2021-12" db="EMBL/GenBank/DDBJ databases">
        <authorList>
            <person name="King R."/>
        </authorList>
    </citation>
    <scope>NUCLEOTIDE SEQUENCE</scope>
</reference>
<dbReference type="Proteomes" id="UP001154114">
    <property type="component" value="Chromosome 8"/>
</dbReference>
<sequence>MHFSAPPQLHTRLLLFYIKPYSEFNDVNQHIVANNTGKMFSKIVALSALLAAANAGFYDHGYTVSSRSIVHHDEPVHYVAPLADYAASIAHYTPPIVHYAPPVAHHAPPVVHHAPPVVHHAPLVAHHAPSVAHHASAVAHHALQVAHHAATHTDGHDLLVHPEYDFGFAVIDPHTGDHKHGSHDADIVHGYYALVQPDGSIHKVEYSADAHNGFNAVVNNSPSLHPVPAHTHAHGHHY</sequence>
<dbReference type="AlphaFoldDB" id="A0A9P0C6S8"/>
<name>A0A9P0C6S8_CHRIL</name>
<dbReference type="PANTHER" id="PTHR12236">
    <property type="entry name" value="STRUCTURAL CONTITUENT OF CUTICLE"/>
    <property type="match status" value="1"/>
</dbReference>
<dbReference type="InterPro" id="IPR000618">
    <property type="entry name" value="Insect_cuticle"/>
</dbReference>
<protein>
    <recommendedName>
        <fullName evidence="6">Cuticle protein</fullName>
    </recommendedName>
</protein>
<dbReference type="GO" id="GO:0031012">
    <property type="term" value="C:extracellular matrix"/>
    <property type="evidence" value="ECO:0007669"/>
    <property type="project" value="TreeGrafter"/>
</dbReference>
<dbReference type="InterPro" id="IPR031311">
    <property type="entry name" value="CHIT_BIND_RR_consensus"/>
</dbReference>
<evidence type="ECO:0000256" key="1">
    <source>
        <dbReference type="ARBA" id="ARBA00022460"/>
    </source>
</evidence>
<keyword evidence="1 3" id="KW-0193">Cuticle</keyword>
<dbReference type="PROSITE" id="PS51155">
    <property type="entry name" value="CHIT_BIND_RR_2"/>
    <property type="match status" value="1"/>
</dbReference>
<keyword evidence="5" id="KW-1185">Reference proteome</keyword>
<evidence type="ECO:0000256" key="2">
    <source>
        <dbReference type="ARBA" id="ARBA00022729"/>
    </source>
</evidence>
<dbReference type="PROSITE" id="PS00233">
    <property type="entry name" value="CHIT_BIND_RR_1"/>
    <property type="match status" value="1"/>
</dbReference>
<proteinExistence type="predicted"/>
<organism evidence="4 5">
    <name type="scientific">Chrysodeixis includens</name>
    <name type="common">Soybean looper</name>
    <name type="synonym">Pseudoplusia includens</name>
    <dbReference type="NCBI Taxonomy" id="689277"/>
    <lineage>
        <taxon>Eukaryota</taxon>
        <taxon>Metazoa</taxon>
        <taxon>Ecdysozoa</taxon>
        <taxon>Arthropoda</taxon>
        <taxon>Hexapoda</taxon>
        <taxon>Insecta</taxon>
        <taxon>Pterygota</taxon>
        <taxon>Neoptera</taxon>
        <taxon>Endopterygota</taxon>
        <taxon>Lepidoptera</taxon>
        <taxon>Glossata</taxon>
        <taxon>Ditrysia</taxon>
        <taxon>Noctuoidea</taxon>
        <taxon>Noctuidae</taxon>
        <taxon>Plusiinae</taxon>
        <taxon>Chrysodeixis</taxon>
    </lineage>
</organism>